<dbReference type="EMBL" id="LAZR01056936">
    <property type="protein sequence ID" value="KKK73109.1"/>
    <property type="molecule type" value="Genomic_DNA"/>
</dbReference>
<protein>
    <recommendedName>
        <fullName evidence="1">AAA domain-containing protein</fullName>
    </recommendedName>
</protein>
<comment type="caution">
    <text evidence="2">The sequence shown here is derived from an EMBL/GenBank/DDBJ whole genome shotgun (WGS) entry which is preliminary data.</text>
</comment>
<dbReference type="Gene3D" id="3.40.50.300">
    <property type="entry name" value="P-loop containing nucleotide triphosphate hydrolases"/>
    <property type="match status" value="1"/>
</dbReference>
<dbReference type="CDD" id="cd02042">
    <property type="entry name" value="ParAB_family"/>
    <property type="match status" value="1"/>
</dbReference>
<dbReference type="PANTHER" id="PTHR13696">
    <property type="entry name" value="P-LOOP CONTAINING NUCLEOSIDE TRIPHOSPHATE HYDROLASE"/>
    <property type="match status" value="1"/>
</dbReference>
<dbReference type="InterPro" id="IPR027417">
    <property type="entry name" value="P-loop_NTPase"/>
</dbReference>
<accession>A0A0F9A3D5</accession>
<reference evidence="2" key="1">
    <citation type="journal article" date="2015" name="Nature">
        <title>Complex archaea that bridge the gap between prokaryotes and eukaryotes.</title>
        <authorList>
            <person name="Spang A."/>
            <person name="Saw J.H."/>
            <person name="Jorgensen S.L."/>
            <person name="Zaremba-Niedzwiedzka K."/>
            <person name="Martijn J."/>
            <person name="Lind A.E."/>
            <person name="van Eijk R."/>
            <person name="Schleper C."/>
            <person name="Guy L."/>
            <person name="Ettema T.J."/>
        </authorList>
    </citation>
    <scope>NUCLEOTIDE SEQUENCE</scope>
</reference>
<evidence type="ECO:0000259" key="1">
    <source>
        <dbReference type="Pfam" id="PF13614"/>
    </source>
</evidence>
<dbReference type="FunFam" id="3.40.50.300:FF:000285">
    <property type="entry name" value="Sporulation initiation inhibitor Soj"/>
    <property type="match status" value="1"/>
</dbReference>
<organism evidence="2">
    <name type="scientific">marine sediment metagenome</name>
    <dbReference type="NCBI Taxonomy" id="412755"/>
    <lineage>
        <taxon>unclassified sequences</taxon>
        <taxon>metagenomes</taxon>
        <taxon>ecological metagenomes</taxon>
    </lineage>
</organism>
<proteinExistence type="predicted"/>
<dbReference type="InterPro" id="IPR025669">
    <property type="entry name" value="AAA_dom"/>
</dbReference>
<dbReference type="SUPFAM" id="SSF52540">
    <property type="entry name" value="P-loop containing nucleoside triphosphate hydrolases"/>
    <property type="match status" value="1"/>
</dbReference>
<name>A0A0F9A3D5_9ZZZZ</name>
<evidence type="ECO:0000313" key="2">
    <source>
        <dbReference type="EMBL" id="KKK73109.1"/>
    </source>
</evidence>
<feature type="domain" description="AAA" evidence="1">
    <location>
        <begin position="3"/>
        <end position="167"/>
    </location>
</feature>
<sequence>MGKIIAVIQHKGGTGKTTTVANLGAGLAILGKKTLIIDLDPQANLSLHFGYIVETDIMQCGDGKMNVKSLIKTTELDKLSIIPSSLSLADAEIDLVNAVLREYKLKQIVDPIKSEYDYILVDTGPNLGLLLWNALTACDSYLIPISADFFALAGIFQLNQIIDQMRIANPTMTSEGILMTRYDKRLKAHKETLSEVEKGYGDDLIPVIVPNNTALTQATWEGTSIFSYAPSSTGAKAYRDLAEYIVRRDRV</sequence>
<dbReference type="AlphaFoldDB" id="A0A0F9A3D5"/>
<gene>
    <name evidence="2" type="ORF">LCGC14_2897120</name>
</gene>
<dbReference type="PANTHER" id="PTHR13696:SF99">
    <property type="entry name" value="COBYRINIC ACID AC-DIAMIDE SYNTHASE"/>
    <property type="match status" value="1"/>
</dbReference>
<dbReference type="InterPro" id="IPR050678">
    <property type="entry name" value="DNA_Partitioning_ATPase"/>
</dbReference>
<dbReference type="Pfam" id="PF13614">
    <property type="entry name" value="AAA_31"/>
    <property type="match status" value="1"/>
</dbReference>